<evidence type="ECO:0000313" key="2">
    <source>
        <dbReference type="EMBL" id="RSK39991.1"/>
    </source>
</evidence>
<sequence length="183" mass="19287">MTTFFSTTTQAQEAYLGDIKLTAITFEQRGWMECDGRLLSIAQHSALFSLLGITYGGDGITTFALPDLRGRVPVGIGSGPGLTTVQLGDTGGSETNTLTVSQMPSHNHTVNAVIEDGNSATPTGNFPAGTKLLDKEYANGGTPTAMNPNMIGNSGGNMPVNNKQPYIGLRYVICVQGIFPSRN</sequence>
<dbReference type="EMBL" id="RWBG01000003">
    <property type="protein sequence ID" value="RSK39991.1"/>
    <property type="molecule type" value="Genomic_DNA"/>
</dbReference>
<keyword evidence="3" id="KW-1185">Reference proteome</keyword>
<dbReference type="Gene3D" id="3.90.1340.10">
    <property type="entry name" value="Phage tail collar domain"/>
    <property type="match status" value="1"/>
</dbReference>
<dbReference type="InterPro" id="IPR011083">
    <property type="entry name" value="Phage_tail_collar_dom"/>
</dbReference>
<comment type="caution">
    <text evidence="2">The sequence shown here is derived from an EMBL/GenBank/DDBJ whole genome shotgun (WGS) entry which is preliminary data.</text>
</comment>
<name>A0A428K0P5_9FLAO</name>
<proteinExistence type="predicted"/>
<accession>A0A428K0P5</accession>
<organism evidence="2 3">
    <name type="scientific">Mangrovimonas spongiae</name>
    <dbReference type="NCBI Taxonomy" id="2494697"/>
    <lineage>
        <taxon>Bacteria</taxon>
        <taxon>Pseudomonadati</taxon>
        <taxon>Bacteroidota</taxon>
        <taxon>Flavobacteriia</taxon>
        <taxon>Flavobacteriales</taxon>
        <taxon>Flavobacteriaceae</taxon>
        <taxon>Mangrovimonas</taxon>
    </lineage>
</organism>
<dbReference type="OrthoDB" id="9810174at2"/>
<dbReference type="AlphaFoldDB" id="A0A428K0P5"/>
<reference evidence="2 3" key="1">
    <citation type="submission" date="2018-12" db="EMBL/GenBank/DDBJ databases">
        <title>Mangrovimonas spongiae sp. nov., a novel member of the genus Mangrovimonas isolated from marine sponge.</title>
        <authorList>
            <person name="Zhuang L."/>
            <person name="Luo L."/>
        </authorList>
    </citation>
    <scope>NUCLEOTIDE SEQUENCE [LARGE SCALE GENOMIC DNA]</scope>
    <source>
        <strain evidence="2 3">HN-E26</strain>
    </source>
</reference>
<feature type="domain" description="Phage tail collar" evidence="1">
    <location>
        <begin position="17"/>
        <end position="73"/>
    </location>
</feature>
<dbReference type="Proteomes" id="UP000270620">
    <property type="component" value="Unassembled WGS sequence"/>
</dbReference>
<gene>
    <name evidence="2" type="ORF">EJA19_07760</name>
</gene>
<protein>
    <submittedName>
        <fullName evidence="2">Phage tail protein</fullName>
    </submittedName>
</protein>
<dbReference type="Pfam" id="PF07484">
    <property type="entry name" value="Collar"/>
    <property type="match status" value="1"/>
</dbReference>
<dbReference type="InterPro" id="IPR037053">
    <property type="entry name" value="Phage_tail_collar_dom_sf"/>
</dbReference>
<dbReference type="SUPFAM" id="SSF88874">
    <property type="entry name" value="Receptor-binding domain of short tail fibre protein gp12"/>
    <property type="match status" value="1"/>
</dbReference>
<evidence type="ECO:0000313" key="3">
    <source>
        <dbReference type="Proteomes" id="UP000270620"/>
    </source>
</evidence>
<evidence type="ECO:0000259" key="1">
    <source>
        <dbReference type="Pfam" id="PF07484"/>
    </source>
</evidence>